<feature type="domain" description="ATP synthase A/B type C-terminal" evidence="12">
    <location>
        <begin position="350"/>
        <end position="436"/>
    </location>
</feature>
<dbReference type="GO" id="GO:0005524">
    <property type="term" value="F:ATP binding"/>
    <property type="evidence" value="ECO:0007669"/>
    <property type="project" value="UniProtKB-KW"/>
</dbReference>
<dbReference type="AlphaFoldDB" id="A0A2M7TZC3"/>
<evidence type="ECO:0000256" key="8">
    <source>
        <dbReference type="ARBA" id="ARBA00023136"/>
    </source>
</evidence>
<protein>
    <submittedName>
        <fullName evidence="13">F0F1 ATP synthase subunit beta</fullName>
    </submittedName>
</protein>
<sequence length="456" mass="50797">MKKKGSIISIKGQIVEVAFYDNPPKRYDLYTMEENPEAILEVYTSASPRSVYCLSLTQTHYFYKGAVVINTENTLTIPVGKQVLGRAMNVFGEPIDGKENFNFDETYSIFANDKNPSNIAVSNEILETGIKIVDFFTPLIKGGKIGLFGGAGVGKTVLLTEIIHNISIKHTESHVSVFSGIGERSREGQELYEALGETGVLSSVALIYGEMSKNPAVRYRTGFAGVALAEYFRDVMKKNVLFFVDNMYRFAQAGYELGTLMSQIPSEGGYQPTLASDMAHIHERLYSTSESEVTTFETIYVPADDITDPGVQAVLPYLDARVVLSRWIYQEGRFPAIDTLLSNSSALNPEIIGERHYNAYLETQSLLKESVNLEKIASLIGVSELSKENQTMYKRSQIVKNYMTQKFVTASGEKLEKSSYVALSETINDVEAIHNGDYDNMSPEQFLYIQTLADLK</sequence>
<dbReference type="InterPro" id="IPR020003">
    <property type="entry name" value="ATPase_a/bsu_AS"/>
</dbReference>
<dbReference type="Gene3D" id="3.40.50.300">
    <property type="entry name" value="P-loop containing nucleotide triphosphate hydrolases"/>
    <property type="match status" value="1"/>
</dbReference>
<name>A0A2M7TZC3_9BACT</name>
<keyword evidence="3" id="KW-0813">Transport</keyword>
<dbReference type="InterPro" id="IPR024034">
    <property type="entry name" value="ATPase_F1/V1_b/a_C"/>
</dbReference>
<gene>
    <name evidence="13" type="ORF">COY16_02640</name>
</gene>
<evidence type="ECO:0000313" key="14">
    <source>
        <dbReference type="Proteomes" id="UP000228503"/>
    </source>
</evidence>
<evidence type="ECO:0000256" key="4">
    <source>
        <dbReference type="ARBA" id="ARBA00022741"/>
    </source>
</evidence>
<keyword evidence="6" id="KW-1278">Translocase</keyword>
<evidence type="ECO:0000256" key="5">
    <source>
        <dbReference type="ARBA" id="ARBA00022840"/>
    </source>
</evidence>
<evidence type="ECO:0000256" key="1">
    <source>
        <dbReference type="ARBA" id="ARBA00004370"/>
    </source>
</evidence>
<dbReference type="EMBL" id="PFOB01000030">
    <property type="protein sequence ID" value="PIZ63166.1"/>
    <property type="molecule type" value="Genomic_DNA"/>
</dbReference>
<dbReference type="PANTHER" id="PTHR15184">
    <property type="entry name" value="ATP SYNTHASE"/>
    <property type="match status" value="1"/>
</dbReference>
<dbReference type="PROSITE" id="PS00152">
    <property type="entry name" value="ATPASE_ALPHA_BETA"/>
    <property type="match status" value="1"/>
</dbReference>
<dbReference type="Gene3D" id="2.40.10.170">
    <property type="match status" value="1"/>
</dbReference>
<dbReference type="InterPro" id="IPR027417">
    <property type="entry name" value="P-loop_NTPase"/>
</dbReference>
<proteinExistence type="inferred from homology"/>
<evidence type="ECO:0000313" key="13">
    <source>
        <dbReference type="EMBL" id="PIZ63166.1"/>
    </source>
</evidence>
<dbReference type="Pfam" id="PF00006">
    <property type="entry name" value="ATP-synt_ab"/>
    <property type="match status" value="1"/>
</dbReference>
<evidence type="ECO:0000259" key="12">
    <source>
        <dbReference type="Pfam" id="PF22919"/>
    </source>
</evidence>
<evidence type="ECO:0000256" key="3">
    <source>
        <dbReference type="ARBA" id="ARBA00022448"/>
    </source>
</evidence>
<dbReference type="PANTHER" id="PTHR15184:SF71">
    <property type="entry name" value="ATP SYNTHASE SUBUNIT BETA, MITOCHONDRIAL"/>
    <property type="match status" value="1"/>
</dbReference>
<keyword evidence="5" id="KW-0067">ATP-binding</keyword>
<keyword evidence="4" id="KW-0547">Nucleotide-binding</keyword>
<dbReference type="SUPFAM" id="SSF47917">
    <property type="entry name" value="C-terminal domain of alpha and beta subunits of F1 ATP synthase"/>
    <property type="match status" value="1"/>
</dbReference>
<comment type="subcellular location">
    <subcellularLocation>
        <location evidence="1">Membrane</location>
    </subcellularLocation>
</comment>
<keyword evidence="8" id="KW-0472">Membrane</keyword>
<dbReference type="SUPFAM" id="SSF52540">
    <property type="entry name" value="P-loop containing nucleoside triphosphate hydrolases"/>
    <property type="match status" value="1"/>
</dbReference>
<dbReference type="GO" id="GO:0045259">
    <property type="term" value="C:proton-transporting ATP synthase complex"/>
    <property type="evidence" value="ECO:0007669"/>
    <property type="project" value="UniProtKB-KW"/>
</dbReference>
<feature type="domain" description="ATPase F1/V1/A1 complex alpha/beta subunit nucleotide-binding" evidence="11">
    <location>
        <begin position="129"/>
        <end position="344"/>
    </location>
</feature>
<evidence type="ECO:0000256" key="2">
    <source>
        <dbReference type="ARBA" id="ARBA00008936"/>
    </source>
</evidence>
<comment type="caution">
    <text evidence="13">The sequence shown here is derived from an EMBL/GenBank/DDBJ whole genome shotgun (WGS) entry which is preliminary data.</text>
</comment>
<dbReference type="GO" id="GO:0046933">
    <property type="term" value="F:proton-transporting ATP synthase activity, rotational mechanism"/>
    <property type="evidence" value="ECO:0007669"/>
    <property type="project" value="TreeGrafter"/>
</dbReference>
<comment type="similarity">
    <text evidence="2">Belongs to the ATPase alpha/beta chains family.</text>
</comment>
<evidence type="ECO:0000259" key="11">
    <source>
        <dbReference type="Pfam" id="PF00006"/>
    </source>
</evidence>
<evidence type="ECO:0000256" key="7">
    <source>
        <dbReference type="ARBA" id="ARBA00023065"/>
    </source>
</evidence>
<organism evidence="13 14">
    <name type="scientific">Candidatus Roizmanbacteria bacterium CG_4_10_14_0_2_um_filter_39_13</name>
    <dbReference type="NCBI Taxonomy" id="1974825"/>
    <lineage>
        <taxon>Bacteria</taxon>
        <taxon>Candidatus Roizmaniibacteriota</taxon>
    </lineage>
</organism>
<keyword evidence="7" id="KW-0406">Ion transport</keyword>
<accession>A0A2M7TZC3</accession>
<reference evidence="14" key="1">
    <citation type="submission" date="2017-09" db="EMBL/GenBank/DDBJ databases">
        <title>Depth-based differentiation of microbial function through sediment-hosted aquifers and enrichment of novel symbionts in the deep terrestrial subsurface.</title>
        <authorList>
            <person name="Probst A.J."/>
            <person name="Ladd B."/>
            <person name="Jarett J.K."/>
            <person name="Geller-Mcgrath D.E."/>
            <person name="Sieber C.M.K."/>
            <person name="Emerson J.B."/>
            <person name="Anantharaman K."/>
            <person name="Thomas B.C."/>
            <person name="Malmstrom R."/>
            <person name="Stieglmeier M."/>
            <person name="Klingl A."/>
            <person name="Woyke T."/>
            <person name="Ryan C.M."/>
            <person name="Banfield J.F."/>
        </authorList>
    </citation>
    <scope>NUCLEOTIDE SEQUENCE [LARGE SCALE GENOMIC DNA]</scope>
</reference>
<keyword evidence="10" id="KW-0066">ATP synthesis</keyword>
<dbReference type="Gene3D" id="1.10.1140.10">
    <property type="entry name" value="Bovine Mitochondrial F1-atpase, Atp Synthase Beta Chain, Chain D, domain 3"/>
    <property type="match status" value="1"/>
</dbReference>
<dbReference type="Pfam" id="PF22919">
    <property type="entry name" value="ATP-synt_VA_C"/>
    <property type="match status" value="1"/>
</dbReference>
<dbReference type="SUPFAM" id="SSF50615">
    <property type="entry name" value="N-terminal domain of alpha and beta subunits of F1 ATP synthase"/>
    <property type="match status" value="1"/>
</dbReference>
<dbReference type="InterPro" id="IPR036121">
    <property type="entry name" value="ATPase_F1/V1/A1_a/bsu_N_sf"/>
</dbReference>
<dbReference type="Proteomes" id="UP000228503">
    <property type="component" value="Unassembled WGS sequence"/>
</dbReference>
<dbReference type="InterPro" id="IPR055190">
    <property type="entry name" value="ATP-synt_VA_C"/>
</dbReference>
<evidence type="ECO:0000256" key="9">
    <source>
        <dbReference type="ARBA" id="ARBA00023196"/>
    </source>
</evidence>
<dbReference type="InterPro" id="IPR000194">
    <property type="entry name" value="ATPase_F1/V1/A1_a/bsu_nucl-bd"/>
</dbReference>
<keyword evidence="9" id="KW-0139">CF(1)</keyword>
<dbReference type="InterPro" id="IPR050053">
    <property type="entry name" value="ATPase_alpha/beta_chains"/>
</dbReference>
<evidence type="ECO:0000256" key="10">
    <source>
        <dbReference type="ARBA" id="ARBA00023310"/>
    </source>
</evidence>
<evidence type="ECO:0000256" key="6">
    <source>
        <dbReference type="ARBA" id="ARBA00022967"/>
    </source>
</evidence>